<dbReference type="AlphaFoldDB" id="A0A1X7VIK3"/>
<name>A0A1X7VIK3_AMPQE</name>
<evidence type="ECO:0008006" key="2">
    <source>
        <dbReference type="Google" id="ProtNLM"/>
    </source>
</evidence>
<dbReference type="InParanoid" id="A0A1X7VIK3"/>
<dbReference type="EnsemblMetazoa" id="Aqu2.1.40181_001">
    <property type="protein sequence ID" value="Aqu2.1.40181_001"/>
    <property type="gene ID" value="Aqu2.1.40181"/>
</dbReference>
<sequence length="99" mass="11273">MDLEVQDFIWAQRNIGAVVTKSTLIAIGKDVVMRHNFCLKEFGGPLDVTKHWAELILYRMKFVKRRGSMKIHVLADAFECIKQNFLSDLKEGIGNGGYT</sequence>
<reference evidence="1" key="1">
    <citation type="submission" date="2017-05" db="UniProtKB">
        <authorList>
            <consortium name="EnsemblMetazoa"/>
        </authorList>
    </citation>
    <scope>IDENTIFICATION</scope>
</reference>
<protein>
    <recommendedName>
        <fullName evidence="2">HTH CENPB-type domain-containing protein</fullName>
    </recommendedName>
</protein>
<proteinExistence type="predicted"/>
<organism evidence="1">
    <name type="scientific">Amphimedon queenslandica</name>
    <name type="common">Sponge</name>
    <dbReference type="NCBI Taxonomy" id="400682"/>
    <lineage>
        <taxon>Eukaryota</taxon>
        <taxon>Metazoa</taxon>
        <taxon>Porifera</taxon>
        <taxon>Demospongiae</taxon>
        <taxon>Heteroscleromorpha</taxon>
        <taxon>Haplosclerida</taxon>
        <taxon>Niphatidae</taxon>
        <taxon>Amphimedon</taxon>
    </lineage>
</organism>
<accession>A0A1X7VIK3</accession>
<evidence type="ECO:0000313" key="1">
    <source>
        <dbReference type="EnsemblMetazoa" id="Aqu2.1.40181_001"/>
    </source>
</evidence>